<proteinExistence type="predicted"/>
<accession>A0A133ZDH5</accession>
<dbReference type="AlphaFoldDB" id="A0A133ZDH5"/>
<dbReference type="Proteomes" id="UP000070394">
    <property type="component" value="Unassembled WGS sequence"/>
</dbReference>
<keyword evidence="2" id="KW-1185">Reference proteome</keyword>
<dbReference type="OrthoDB" id="2059841at2"/>
<evidence type="ECO:0000313" key="2">
    <source>
        <dbReference type="Proteomes" id="UP000070394"/>
    </source>
</evidence>
<reference evidence="2" key="1">
    <citation type="submission" date="2016-01" db="EMBL/GenBank/DDBJ databases">
        <authorList>
            <person name="Mitreva M."/>
            <person name="Pepin K.H."/>
            <person name="Mihindukulasuriya K.A."/>
            <person name="Fulton R."/>
            <person name="Fronick C."/>
            <person name="O'Laughlin M."/>
            <person name="Miner T."/>
            <person name="Herter B."/>
            <person name="Rosa B.A."/>
            <person name="Cordes M."/>
            <person name="Tomlinson C."/>
            <person name="Wollam A."/>
            <person name="Palsikar V.B."/>
            <person name="Mardis E.R."/>
            <person name="Wilson R.K."/>
        </authorList>
    </citation>
    <scope>NUCLEOTIDE SEQUENCE [LARGE SCALE GENOMIC DNA]</scope>
    <source>
        <strain evidence="2">DNF00896</strain>
    </source>
</reference>
<name>A0A133ZDH5_9FIRM</name>
<sequence length="105" mass="12315">MQGLRSNEGEDFEKFLSIVEKEAKKLGGIFFCDTFEGRDISLNDMKVCDLGGWLVPESEVESFESIYEKGKDDELWEDDKWYDMYIFVNYSLDADKNLILNFDKK</sequence>
<evidence type="ECO:0000313" key="1">
    <source>
        <dbReference type="EMBL" id="KXB53485.1"/>
    </source>
</evidence>
<dbReference type="PATRIC" id="fig|467210.3.peg.2532"/>
<organism evidence="1 2">
    <name type="scientific">Lachnoanaerobaculum saburreum</name>
    <dbReference type="NCBI Taxonomy" id="467210"/>
    <lineage>
        <taxon>Bacteria</taxon>
        <taxon>Bacillati</taxon>
        <taxon>Bacillota</taxon>
        <taxon>Clostridia</taxon>
        <taxon>Lachnospirales</taxon>
        <taxon>Lachnospiraceae</taxon>
        <taxon>Lachnoanaerobaculum</taxon>
    </lineage>
</organism>
<protein>
    <submittedName>
        <fullName evidence="1">Uncharacterized protein</fullName>
    </submittedName>
</protein>
<gene>
    <name evidence="1" type="ORF">HMPREF1866_02557</name>
</gene>
<dbReference type="RefSeq" id="WP_009445370.1">
    <property type="nucleotide sequence ID" value="NZ_KQ959848.1"/>
</dbReference>
<comment type="caution">
    <text evidence="1">The sequence shown here is derived from an EMBL/GenBank/DDBJ whole genome shotgun (WGS) entry which is preliminary data.</text>
</comment>
<dbReference type="EMBL" id="LSDA01000140">
    <property type="protein sequence ID" value="KXB53485.1"/>
    <property type="molecule type" value="Genomic_DNA"/>
</dbReference>
<dbReference type="STRING" id="467210.HMPREF1866_02557"/>